<evidence type="ECO:0000256" key="4">
    <source>
        <dbReference type="PROSITE-ProRule" id="PRU00134"/>
    </source>
</evidence>
<organism evidence="6 7">
    <name type="scientific">Thalassiosira oceanica</name>
    <name type="common">Marine diatom</name>
    <dbReference type="NCBI Taxonomy" id="159749"/>
    <lineage>
        <taxon>Eukaryota</taxon>
        <taxon>Sar</taxon>
        <taxon>Stramenopiles</taxon>
        <taxon>Ochrophyta</taxon>
        <taxon>Bacillariophyta</taxon>
        <taxon>Coscinodiscophyceae</taxon>
        <taxon>Thalassiosirophycidae</taxon>
        <taxon>Thalassiosirales</taxon>
        <taxon>Thalassiosiraceae</taxon>
        <taxon>Thalassiosira</taxon>
    </lineage>
</organism>
<accession>K0SME4</accession>
<dbReference type="Gene3D" id="6.10.140.2220">
    <property type="match status" value="1"/>
</dbReference>
<evidence type="ECO:0000313" key="7">
    <source>
        <dbReference type="Proteomes" id="UP000266841"/>
    </source>
</evidence>
<reference evidence="6 7" key="1">
    <citation type="journal article" date="2012" name="Genome Biol.">
        <title>Genome and low-iron response of an oceanic diatom adapted to chronic iron limitation.</title>
        <authorList>
            <person name="Lommer M."/>
            <person name="Specht M."/>
            <person name="Roy A.S."/>
            <person name="Kraemer L."/>
            <person name="Andreson R."/>
            <person name="Gutowska M.A."/>
            <person name="Wolf J."/>
            <person name="Bergner S.V."/>
            <person name="Schilhabel M.B."/>
            <person name="Klostermeier U.C."/>
            <person name="Beiko R.G."/>
            <person name="Rosenstiel P."/>
            <person name="Hippler M."/>
            <person name="Laroche J."/>
        </authorList>
    </citation>
    <scope>NUCLEOTIDE SEQUENCE [LARGE SCALE GENOMIC DNA]</scope>
    <source>
        <strain evidence="6 7">CCMP1005</strain>
    </source>
</reference>
<dbReference type="eggNOG" id="KOG1550">
    <property type="taxonomic scope" value="Eukaryota"/>
</dbReference>
<evidence type="ECO:0000256" key="3">
    <source>
        <dbReference type="ARBA" id="ARBA00022833"/>
    </source>
</evidence>
<dbReference type="SMART" id="SM00671">
    <property type="entry name" value="SEL1"/>
    <property type="match status" value="3"/>
</dbReference>
<dbReference type="SUPFAM" id="SSF144232">
    <property type="entry name" value="HIT/MYND zinc finger-like"/>
    <property type="match status" value="1"/>
</dbReference>
<evidence type="ECO:0000259" key="5">
    <source>
        <dbReference type="PROSITE" id="PS50865"/>
    </source>
</evidence>
<dbReference type="InterPro" id="IPR052945">
    <property type="entry name" value="Mitotic_Regulator"/>
</dbReference>
<dbReference type="SUPFAM" id="SSF81901">
    <property type="entry name" value="HCP-like"/>
    <property type="match status" value="1"/>
</dbReference>
<keyword evidence="1" id="KW-0479">Metal-binding</keyword>
<dbReference type="InterPro" id="IPR006597">
    <property type="entry name" value="Sel1-like"/>
</dbReference>
<dbReference type="EMBL" id="AGNL01022622">
    <property type="protein sequence ID" value="EJK59617.1"/>
    <property type="molecule type" value="Genomic_DNA"/>
</dbReference>
<name>K0SME4_THAOC</name>
<gene>
    <name evidence="6" type="ORF">THAOC_20130</name>
</gene>
<dbReference type="Proteomes" id="UP000266841">
    <property type="component" value="Unassembled WGS sequence"/>
</dbReference>
<proteinExistence type="predicted"/>
<protein>
    <recommendedName>
        <fullName evidence="5">MYND-type domain-containing protein</fullName>
    </recommendedName>
</protein>
<dbReference type="InterPro" id="IPR011990">
    <property type="entry name" value="TPR-like_helical_dom_sf"/>
</dbReference>
<keyword evidence="3" id="KW-0862">Zinc</keyword>
<dbReference type="PROSITE" id="PS01360">
    <property type="entry name" value="ZF_MYND_1"/>
    <property type="match status" value="1"/>
</dbReference>
<dbReference type="PANTHER" id="PTHR43628">
    <property type="entry name" value="ACTIVATOR OF C KINASE PROTEIN 1-RELATED"/>
    <property type="match status" value="1"/>
</dbReference>
<dbReference type="InterPro" id="IPR002893">
    <property type="entry name" value="Znf_MYND"/>
</dbReference>
<keyword evidence="2 4" id="KW-0863">Zinc-finger</keyword>
<dbReference type="OrthoDB" id="27934at2759"/>
<evidence type="ECO:0000256" key="1">
    <source>
        <dbReference type="ARBA" id="ARBA00022723"/>
    </source>
</evidence>
<dbReference type="AlphaFoldDB" id="K0SME4"/>
<dbReference type="Pfam" id="PF08238">
    <property type="entry name" value="Sel1"/>
    <property type="match status" value="2"/>
</dbReference>
<comment type="caution">
    <text evidence="6">The sequence shown here is derived from an EMBL/GenBank/DDBJ whole genome shotgun (WGS) entry which is preliminary data.</text>
</comment>
<keyword evidence="7" id="KW-1185">Reference proteome</keyword>
<feature type="domain" description="MYND-type" evidence="5">
    <location>
        <begin position="24"/>
        <end position="65"/>
    </location>
</feature>
<dbReference type="PANTHER" id="PTHR43628:SF1">
    <property type="entry name" value="CHITIN SYNTHASE REGULATORY FACTOR 2-RELATED"/>
    <property type="match status" value="1"/>
</dbReference>
<dbReference type="GO" id="GO:0008270">
    <property type="term" value="F:zinc ion binding"/>
    <property type="evidence" value="ECO:0007669"/>
    <property type="project" value="UniProtKB-KW"/>
</dbReference>
<dbReference type="SUPFAM" id="SSF57850">
    <property type="entry name" value="RING/U-box"/>
    <property type="match status" value="1"/>
</dbReference>
<sequence>MSCFRVPPSPAVPATDSDSRNEACANCGKHGSDTVKLKDCAACRLVKYCGVDCQRAHRKQHKKACKQRAAELEDEKLYGQGLERPKGDFCPICTLPIPLPMDKHSYFKTCCSKMICIGCSMATQKRGMDDCPFCRTPMPKDDADTLAMVQARVAKKDPVAINSLGLDYCYGTHGLQKDASKAFELWTEAAELGSIDALFHLGVAYYNGEGVQQDMAKAAEFYTKAAMQGHVQARHNLGIVEKRKGNIIRSVRHWMISAKMGHKDSIEFIKRMFMVGGFATKAQYAEALKGYQDAVEEMKSHDRDEAAKLLGY</sequence>
<evidence type="ECO:0000256" key="2">
    <source>
        <dbReference type="ARBA" id="ARBA00022771"/>
    </source>
</evidence>
<dbReference type="PROSITE" id="PS50865">
    <property type="entry name" value="ZF_MYND_2"/>
    <property type="match status" value="1"/>
</dbReference>
<evidence type="ECO:0000313" key="6">
    <source>
        <dbReference type="EMBL" id="EJK59617.1"/>
    </source>
</evidence>
<dbReference type="Gene3D" id="1.25.40.10">
    <property type="entry name" value="Tetratricopeptide repeat domain"/>
    <property type="match status" value="1"/>
</dbReference>
<dbReference type="Pfam" id="PF01753">
    <property type="entry name" value="zf-MYND"/>
    <property type="match status" value="1"/>
</dbReference>